<dbReference type="PANTHER" id="PTHR46411:SF3">
    <property type="entry name" value="AAA+ ATPASE DOMAIN-CONTAINING PROTEIN"/>
    <property type="match status" value="1"/>
</dbReference>
<dbReference type="EMBL" id="PDXD01000142">
    <property type="protein sequence ID" value="RYN58825.1"/>
    <property type="molecule type" value="Genomic_DNA"/>
</dbReference>
<evidence type="ECO:0000259" key="2">
    <source>
        <dbReference type="SMART" id="SM00382"/>
    </source>
</evidence>
<dbReference type="Pfam" id="PF22942">
    <property type="entry name" value="DUF7025"/>
    <property type="match status" value="1"/>
</dbReference>
<proteinExistence type="predicted"/>
<feature type="region of interest" description="Disordered" evidence="1">
    <location>
        <begin position="1"/>
        <end position="35"/>
    </location>
</feature>
<gene>
    <name evidence="3" type="ORF">AA0117_g13146</name>
</gene>
<dbReference type="InterPro" id="IPR027417">
    <property type="entry name" value="P-loop_NTPase"/>
</dbReference>
<dbReference type="SUPFAM" id="SSF52540">
    <property type="entry name" value="P-loop containing nucleoside triphosphate hydrolases"/>
    <property type="match status" value="1"/>
</dbReference>
<feature type="region of interest" description="Disordered" evidence="1">
    <location>
        <begin position="57"/>
        <end position="83"/>
    </location>
</feature>
<dbReference type="CDD" id="cd19481">
    <property type="entry name" value="RecA-like_protease"/>
    <property type="match status" value="1"/>
</dbReference>
<dbReference type="PANTHER" id="PTHR46411">
    <property type="entry name" value="FAMILY ATPASE, PUTATIVE-RELATED"/>
    <property type="match status" value="1"/>
</dbReference>
<evidence type="ECO:0000313" key="4">
    <source>
        <dbReference type="Proteomes" id="UP000291422"/>
    </source>
</evidence>
<name>A0A4Q4MRY3_ALTAL</name>
<evidence type="ECO:0000313" key="3">
    <source>
        <dbReference type="EMBL" id="RYN58825.1"/>
    </source>
</evidence>
<dbReference type="InterPro" id="IPR003593">
    <property type="entry name" value="AAA+_ATPase"/>
</dbReference>
<dbReference type="GO" id="GO:0016887">
    <property type="term" value="F:ATP hydrolysis activity"/>
    <property type="evidence" value="ECO:0007669"/>
    <property type="project" value="InterPro"/>
</dbReference>
<dbReference type="Pfam" id="PF00004">
    <property type="entry name" value="AAA"/>
    <property type="match status" value="1"/>
</dbReference>
<organism evidence="3 4">
    <name type="scientific">Alternaria alternata</name>
    <name type="common">Alternaria rot fungus</name>
    <name type="synonym">Torula alternata</name>
    <dbReference type="NCBI Taxonomy" id="5599"/>
    <lineage>
        <taxon>Eukaryota</taxon>
        <taxon>Fungi</taxon>
        <taxon>Dikarya</taxon>
        <taxon>Ascomycota</taxon>
        <taxon>Pezizomycotina</taxon>
        <taxon>Dothideomycetes</taxon>
        <taxon>Pleosporomycetidae</taxon>
        <taxon>Pleosporales</taxon>
        <taxon>Pleosporineae</taxon>
        <taxon>Pleosporaceae</taxon>
        <taxon>Alternaria</taxon>
        <taxon>Alternaria sect. Alternaria</taxon>
        <taxon>Alternaria alternata complex</taxon>
    </lineage>
</organism>
<dbReference type="GO" id="GO:0005524">
    <property type="term" value="F:ATP binding"/>
    <property type="evidence" value="ECO:0007669"/>
    <property type="project" value="InterPro"/>
</dbReference>
<comment type="caution">
    <text evidence="3">The sequence shown here is derived from an EMBL/GenBank/DDBJ whole genome shotgun (WGS) entry which is preliminary data.</text>
</comment>
<dbReference type="SMART" id="SM00382">
    <property type="entry name" value="AAA"/>
    <property type="match status" value="1"/>
</dbReference>
<reference evidence="4" key="1">
    <citation type="journal article" date="2019" name="bioRxiv">
        <title>Genomics, evolutionary history and diagnostics of the Alternaria alternata species group including apple and Asian pear pathotypes.</title>
        <authorList>
            <person name="Armitage A.D."/>
            <person name="Cockerton H.M."/>
            <person name="Sreenivasaprasad S."/>
            <person name="Woodhall J.W."/>
            <person name="Lane C.R."/>
            <person name="Harrison R.J."/>
            <person name="Clarkson J.P."/>
        </authorList>
    </citation>
    <scope>NUCLEOTIDE SEQUENCE [LARGE SCALE GENOMIC DNA]</scope>
    <source>
        <strain evidence="4">FERA 1177</strain>
    </source>
</reference>
<evidence type="ECO:0000256" key="1">
    <source>
        <dbReference type="SAM" id="MobiDB-lite"/>
    </source>
</evidence>
<feature type="domain" description="AAA+ ATPase" evidence="2">
    <location>
        <begin position="521"/>
        <end position="644"/>
    </location>
</feature>
<accession>A0A4Q4MRY3</accession>
<dbReference type="VEuPathDB" id="FungiDB:CC77DRAFT_1033606"/>
<dbReference type="Gene3D" id="3.40.50.300">
    <property type="entry name" value="P-loop containing nucleotide triphosphate hydrolases"/>
    <property type="match status" value="1"/>
</dbReference>
<dbReference type="AlphaFoldDB" id="A0A4Q4MRY3"/>
<dbReference type="Proteomes" id="UP000291422">
    <property type="component" value="Unassembled WGS sequence"/>
</dbReference>
<dbReference type="InterPro" id="IPR003959">
    <property type="entry name" value="ATPase_AAA_core"/>
</dbReference>
<sequence length="735" mass="83460">MSTEKVLRSEQTDYLGESQNCKQEDAARSDSPCENDKFINNRFSKLEGNGAKQGHIYGSCQSQGEKGVTDDSVRKNKGEHTQHHAKGMETAIGHLYAGKYDAMGHFEWQEKISQDLKQPVENDETARKALLVRNTTVHNDSERVTSIHSIVVQSPPLKEILNEVLENYPGVTVDLSRLEFQGKLEPLIHRLPNLQDVITRLGNQTEVERISKSHAELLRDLLIEEYGSMIETTEEMKGKRVMSFDHLWTLFEPGTIVCAKQDGRELAMELIEARYARNANGVPHFWLQCMYIDWNGVHFGSNEINFSVATYDGVHSITTLEVYPIEFHSEGEAVRARLIGRGTKIENLTGRHYVAYKGHAWRERGFGKKDMYNVDGRIMIDTEGWNRFNPAQKVSVTLLSQKGSATTSCLTVGESKFQLVDGCDISMPIDGPVADAGDAAKRVPLTTEQKLICSPTLRGYSLENKLWLNFDVDCVEAIEWQTNTLDRLVLPEQQKRLILTLTQSQRKYRNSFDDIIEGKGKGMIVLLYGPPGVGKTLTSESVAEEMRVPLYTLSAQDIVHDPQDTERRLRDILQMCSQWDAVLVLDEADVFLERRAPQNERNNVVSILLRVFEYYQGIMFLTTNRIENFDPAFQSRIHVSLKYSDLTLESRSKVWRGFLDASFPGHTISDTEIMKLSDRAQNGRQIKNILKSAGLLACYSKEKLNLKHINDIRENLQNLDDEVQGRGTDSKTMYN</sequence>
<protein>
    <recommendedName>
        <fullName evidence="2">AAA+ ATPase domain-containing protein</fullName>
    </recommendedName>
</protein>
<feature type="compositionally biased region" description="Basic and acidic residues" evidence="1">
    <location>
        <begin position="1"/>
        <end position="11"/>
    </location>
</feature>
<dbReference type="InterPro" id="IPR054289">
    <property type="entry name" value="DUF7025"/>
</dbReference>
<feature type="compositionally biased region" description="Basic and acidic residues" evidence="1">
    <location>
        <begin position="67"/>
        <end position="82"/>
    </location>
</feature>